<sequence>MKVKASGMVAGALLAVAPLVSFAAGLPAPFEGSSTLQAEGVVKSIDQARQSLTLLDAQGGEGSFTVTDARSLAQIRQGSKVHIRMIRNAVIRVTHAADGQGKLAQAAQRDTVQNVTAEVAAVDHANGVLALKGANGSVFHIQGREPAKVANVTPGMQVFVTFAPEVSVAVAPWQ</sequence>
<feature type="chain" id="PRO_5028825460" evidence="1">
    <location>
        <begin position="24"/>
        <end position="174"/>
    </location>
</feature>
<accession>A0A6S7DDF3</accession>
<keyword evidence="3" id="KW-1185">Reference proteome</keyword>
<protein>
    <submittedName>
        <fullName evidence="2">Uncharacterized protein</fullName>
    </submittedName>
</protein>
<evidence type="ECO:0000313" key="2">
    <source>
        <dbReference type="EMBL" id="CAB3802324.1"/>
    </source>
</evidence>
<name>A0A6S7DDF3_9BURK</name>
<dbReference type="Proteomes" id="UP000494365">
    <property type="component" value="Unassembled WGS sequence"/>
</dbReference>
<evidence type="ECO:0000256" key="1">
    <source>
        <dbReference type="SAM" id="SignalP"/>
    </source>
</evidence>
<proteinExistence type="predicted"/>
<dbReference type="EMBL" id="CADIKK010000032">
    <property type="protein sequence ID" value="CAB3802324.1"/>
    <property type="molecule type" value="Genomic_DNA"/>
</dbReference>
<dbReference type="AlphaFoldDB" id="A0A6S7DDF3"/>
<organism evidence="2 3">
    <name type="scientific">Paraburkholderia ultramafica</name>
    <dbReference type="NCBI Taxonomy" id="1544867"/>
    <lineage>
        <taxon>Bacteria</taxon>
        <taxon>Pseudomonadati</taxon>
        <taxon>Pseudomonadota</taxon>
        <taxon>Betaproteobacteria</taxon>
        <taxon>Burkholderiales</taxon>
        <taxon>Burkholderiaceae</taxon>
        <taxon>Paraburkholderia</taxon>
    </lineage>
</organism>
<evidence type="ECO:0000313" key="3">
    <source>
        <dbReference type="Proteomes" id="UP000494365"/>
    </source>
</evidence>
<reference evidence="2 3" key="1">
    <citation type="submission" date="2020-04" db="EMBL/GenBank/DDBJ databases">
        <authorList>
            <person name="De Canck E."/>
        </authorList>
    </citation>
    <scope>NUCLEOTIDE SEQUENCE [LARGE SCALE GENOMIC DNA]</scope>
    <source>
        <strain evidence="2 3">LMG 28614</strain>
    </source>
</reference>
<dbReference type="RefSeq" id="WP_175152601.1">
    <property type="nucleotide sequence ID" value="NZ_CADIKK010000032.1"/>
</dbReference>
<gene>
    <name evidence="2" type="ORF">LMG28614_05594</name>
</gene>
<feature type="signal peptide" evidence="1">
    <location>
        <begin position="1"/>
        <end position="23"/>
    </location>
</feature>
<keyword evidence="1" id="KW-0732">Signal</keyword>